<evidence type="ECO:0000256" key="3">
    <source>
        <dbReference type="ARBA" id="ARBA00007335"/>
    </source>
</evidence>
<dbReference type="PANTHER" id="PTHR15502">
    <property type="entry name" value="CALCINEURIN-BINDING PROTEIN CABIN 1-RELATED"/>
    <property type="match status" value="1"/>
</dbReference>
<gene>
    <name evidence="7" type="ORF">MKZ38_010072</name>
</gene>
<feature type="compositionally biased region" description="Basic and acidic residues" evidence="6">
    <location>
        <begin position="314"/>
        <end position="325"/>
    </location>
</feature>
<feature type="region of interest" description="Disordered" evidence="6">
    <location>
        <begin position="1579"/>
        <end position="1598"/>
    </location>
</feature>
<evidence type="ECO:0000256" key="2">
    <source>
        <dbReference type="ARBA" id="ARBA00004123"/>
    </source>
</evidence>
<feature type="compositionally biased region" description="Acidic residues" evidence="6">
    <location>
        <begin position="1791"/>
        <end position="1802"/>
    </location>
</feature>
<evidence type="ECO:0000313" key="8">
    <source>
        <dbReference type="Proteomes" id="UP001201980"/>
    </source>
</evidence>
<protein>
    <recommendedName>
        <fullName evidence="4">Histone transcription regulator 3 homolog</fullName>
    </recommendedName>
</protein>
<evidence type="ECO:0000256" key="5">
    <source>
        <dbReference type="ARBA" id="ARBA00023242"/>
    </source>
</evidence>
<evidence type="ECO:0000256" key="4">
    <source>
        <dbReference type="ARBA" id="ARBA00014848"/>
    </source>
</evidence>
<feature type="region of interest" description="Disordered" evidence="6">
    <location>
        <begin position="1608"/>
        <end position="1964"/>
    </location>
</feature>
<dbReference type="EMBL" id="JAKWBI020000084">
    <property type="protein sequence ID" value="KAJ2903321.1"/>
    <property type="molecule type" value="Genomic_DNA"/>
</dbReference>
<evidence type="ECO:0000256" key="1">
    <source>
        <dbReference type="ARBA" id="ARBA00002687"/>
    </source>
</evidence>
<keyword evidence="8" id="KW-1185">Reference proteome</keyword>
<feature type="compositionally biased region" description="Gly residues" evidence="6">
    <location>
        <begin position="1729"/>
        <end position="1741"/>
    </location>
</feature>
<feature type="compositionally biased region" description="Acidic residues" evidence="6">
    <location>
        <begin position="1830"/>
        <end position="1947"/>
    </location>
</feature>
<comment type="function">
    <text evidence="1">Has a role in a nucleosome assembly pathway that is required for the integrity of heterochromatin and proper chromosome segregation.</text>
</comment>
<evidence type="ECO:0000256" key="6">
    <source>
        <dbReference type="SAM" id="MobiDB-lite"/>
    </source>
</evidence>
<accession>A0AAD5WT56</accession>
<keyword evidence="5" id="KW-0539">Nucleus</keyword>
<organism evidence="7 8">
    <name type="scientific">Zalerion maritima</name>
    <dbReference type="NCBI Taxonomy" id="339359"/>
    <lineage>
        <taxon>Eukaryota</taxon>
        <taxon>Fungi</taxon>
        <taxon>Dikarya</taxon>
        <taxon>Ascomycota</taxon>
        <taxon>Pezizomycotina</taxon>
        <taxon>Sordariomycetes</taxon>
        <taxon>Lulworthiomycetidae</taxon>
        <taxon>Lulworthiales</taxon>
        <taxon>Lulworthiaceae</taxon>
        <taxon>Zalerion</taxon>
    </lineage>
</organism>
<feature type="compositionally biased region" description="Basic and acidic residues" evidence="6">
    <location>
        <begin position="335"/>
        <end position="348"/>
    </location>
</feature>
<dbReference type="Gene3D" id="1.25.40.10">
    <property type="entry name" value="Tetratricopeptide repeat domain"/>
    <property type="match status" value="2"/>
</dbReference>
<dbReference type="GO" id="GO:0006325">
    <property type="term" value="P:chromatin organization"/>
    <property type="evidence" value="ECO:0007669"/>
    <property type="project" value="InterPro"/>
</dbReference>
<dbReference type="GO" id="GO:0005634">
    <property type="term" value="C:nucleus"/>
    <property type="evidence" value="ECO:0007669"/>
    <property type="project" value="UniProtKB-SubCell"/>
</dbReference>
<dbReference type="GO" id="GO:0031491">
    <property type="term" value="F:nucleosome binding"/>
    <property type="evidence" value="ECO:0007669"/>
    <property type="project" value="TreeGrafter"/>
</dbReference>
<dbReference type="InterPro" id="IPR033053">
    <property type="entry name" value="Hir3/CABIN1"/>
</dbReference>
<proteinExistence type="inferred from homology"/>
<feature type="compositionally biased region" description="Basic and acidic residues" evidence="6">
    <location>
        <begin position="1695"/>
        <end position="1717"/>
    </location>
</feature>
<feature type="compositionally biased region" description="Basic and acidic residues" evidence="6">
    <location>
        <begin position="1667"/>
        <end position="1687"/>
    </location>
</feature>
<evidence type="ECO:0000313" key="7">
    <source>
        <dbReference type="EMBL" id="KAJ2903321.1"/>
    </source>
</evidence>
<comment type="caution">
    <text evidence="7">The sequence shown here is derived from an EMBL/GenBank/DDBJ whole genome shotgun (WGS) entry which is preliminary data.</text>
</comment>
<comment type="subcellular location">
    <subcellularLocation>
        <location evidence="2">Nucleus</location>
    </subcellularLocation>
</comment>
<sequence length="1964" mass="221172">MPAFAAINLESEENIDDEVDTTRQIQVEEAFKRFQHALRLHAQGPRFYTEAAEAYDDLFKSEIFKYPEAFTDFERSSAPTSIELDPLAQDPDSSLPQALYLSYKNRGQFLLDEIRHQAKVVGNVVFDDPRFLERARNALDDISIALDRDPSDAELWRRAARVASFLNSGRIGRYCLESAIELDDDPAVVDVEPPSISETLAGEQLHTYLVDLADEISLSHPILKPWLEKEVPQLLKKRMDPIPYLPNPVKNTGKARTIAPVQASSSVISVPEPSWASLGASLVEHLNEFGPTGSRLTIDIDDIDEEEEDPMEVESEKTVKKEKTKPNQKNATKASQDRDSQEQDQDQRSRKRSQSLANLPDEEAEHKRSKRVRRRETIEEVVDPSTLIAAQIAPCQGADQNLFKMTKDLLENIGVADEDVMARIGELLDGCATEDRTKTEYAPSALLRDSITSYSEDKAKILLNKKDMAPLNLTSFLEHAKVDKGPDVPEFKQRGLKDFIANINDGWFVLYDIAMRWLAHVLATYETSKWTGELKEGILGVLSHFDDEIRRTDILPENAAQTIFELHLDVYEEITGPSGVPDPEERYYAKTRLDRWHDKASAGERSTRYLWAAVFATQLEGDTSQDHLLHSWASVRDYIQDEVIWLPNNRIMSEVSAAAAEREISKLTTMDFFHSLRAEEDPVAIIDSIEPVMNPAICQVDDRPIEEAAPSCLRDLWKVVAGSSTELRLFLWERLGDAYSDIKYTTKQFSCRLRALEMLIADLEAPDRSLKLFRYVDELLVPSLSAALNDPTAFDIIDTEHIQASAIALTKLVCILQMAALVDDEHRFGISNSPNGKTFESFMAKLRELQVRSWSLLYRMFKAGTQVEAADFLSAVHQVLGLRKSCKCSNKVFLKLMRNELLKSNDVENWEDYTGQVLYDLYGIKLGVGLWEIQDHGCPAEKLDRRTAMSLAERIIGLAQDMPMKDLLKSDLKNTIENMQTAIGQTKSSSQMIINIRKFNDTLKRPINPLRLYQALSGSVAVDAVTINSTESVLAKHGWFFLLGMIALSKFKAIDLNKRQTPGATDDLRMATTYLRQQLQFTPEKWEAWYRLGECYDYELDEVVLWTAEKMNKDREDLIRLQRSTVHCYTLAISCAANNQSPEDNNALYELYFRFGMRLYASSREPFDMEAFKHADQERYFIGGDAGTFKRMVHSEMKSKAVWKYAAALFKRAMHARPKEWLPPYMLAKCMWKMRDTTKLIDVLERAIDVASRVKRPKSSDPILEPSYKLVSLLYKLVSRGEMPAKDGVEIFLRHGFVEEGDALAAMAAPDDMDMDDWESVVISALVGLRDKDKAHWQHRIIARHARILFEKDSNAPKTNGNVAGGTSGINDAKAAFSVLRDSMFTKTMVMNVWKCDAERPGRHFVYMEQYVRLVVRILRVLSDRVNLEALLRRLRKRGADYYHFPELWHYCCSEYLAMIRKEYGIQPYDDDGFKSVSLDEFEIIADRMSVWAEKNGGADDGDEHHHVLTAMKEAYELKKLNGNLMKGQVIDDVISDCFTKLWLEVKDLLPGPEASKIIEERQKAAEVEAQISSELAADRGEELHANKPRRTGVRRQDILRAAERSALRSAEYKAPGGCAGTGRTRAASKSNRATPAVSEADVEMKDADGENENGEGEVDEETEEEVHDHENEHDHEGEGEGEESHVEPSFVENSHMDVDNEDSHMESGHTHQESQRPHTSHVSQIVSPGGGGGGGGGGGAVANIASASSHRRTQSTSHVSHISRPMEVAALEDAHQQSQQRNGTHLSDNESSDLTDIEELEREAPELELLFPHLRGSFEPVVPAVAGSEGEEGEDGDDEATEGELEEEDDEGEELGEEDEEDEDDEEEEEEEEEGGAGEGETAEFNEEEVEEEVEEEEQAEGDVTGEDAAEDEEEEGDEEEATEEDEEEGGSDEAEEVGSEEQEEGVDGHSPDDEDEVMADAS</sequence>
<dbReference type="InterPro" id="IPR011990">
    <property type="entry name" value="TPR-like_helical_dom_sf"/>
</dbReference>
<comment type="similarity">
    <text evidence="3">Belongs to the HIR3 family.</text>
</comment>
<name>A0AAD5WT56_9PEZI</name>
<dbReference type="Proteomes" id="UP001201980">
    <property type="component" value="Unassembled WGS sequence"/>
</dbReference>
<dbReference type="SUPFAM" id="SSF48452">
    <property type="entry name" value="TPR-like"/>
    <property type="match status" value="1"/>
</dbReference>
<feature type="compositionally biased region" description="Acidic residues" evidence="6">
    <location>
        <begin position="1650"/>
        <end position="1666"/>
    </location>
</feature>
<dbReference type="GO" id="GO:0000417">
    <property type="term" value="C:HIR complex"/>
    <property type="evidence" value="ECO:0007669"/>
    <property type="project" value="TreeGrafter"/>
</dbReference>
<reference evidence="7" key="1">
    <citation type="submission" date="2022-07" db="EMBL/GenBank/DDBJ databases">
        <title>Draft genome sequence of Zalerion maritima ATCC 34329, a (micro)plastics degrading marine fungus.</title>
        <authorList>
            <person name="Paco A."/>
            <person name="Goncalves M.F.M."/>
            <person name="Rocha-Santos T.A.P."/>
            <person name="Alves A."/>
        </authorList>
    </citation>
    <scope>NUCLEOTIDE SEQUENCE</scope>
    <source>
        <strain evidence="7">ATCC 34329</strain>
    </source>
</reference>
<dbReference type="PANTHER" id="PTHR15502:SF7">
    <property type="entry name" value="CALCINEURIN-BINDING PROTEIN CABIN-1"/>
    <property type="match status" value="1"/>
</dbReference>
<feature type="compositionally biased region" description="Acidic residues" evidence="6">
    <location>
        <begin position="1954"/>
        <end position="1964"/>
    </location>
</feature>
<feature type="compositionally biased region" description="Acidic residues" evidence="6">
    <location>
        <begin position="304"/>
        <end position="313"/>
    </location>
</feature>
<feature type="region of interest" description="Disordered" evidence="6">
    <location>
        <begin position="304"/>
        <end position="377"/>
    </location>
</feature>
<feature type="compositionally biased region" description="Polar residues" evidence="6">
    <location>
        <begin position="1777"/>
        <end position="1787"/>
    </location>
</feature>